<proteinExistence type="predicted"/>
<dbReference type="PROSITE" id="PS51819">
    <property type="entry name" value="VOC"/>
    <property type="match status" value="1"/>
</dbReference>
<dbReference type="OrthoDB" id="1645442at2"/>
<dbReference type="RefSeq" id="WP_122150902.1">
    <property type="nucleotide sequence ID" value="NZ_RFFI01000125.1"/>
</dbReference>
<evidence type="ECO:0000259" key="1">
    <source>
        <dbReference type="PROSITE" id="PS51819"/>
    </source>
</evidence>
<evidence type="ECO:0000313" key="2">
    <source>
        <dbReference type="EMBL" id="RMI04871.1"/>
    </source>
</evidence>
<dbReference type="AlphaFoldDB" id="A0A3M2IYI7"/>
<dbReference type="PANTHER" id="PTHR35908">
    <property type="entry name" value="HYPOTHETICAL FUSION PROTEIN"/>
    <property type="match status" value="1"/>
</dbReference>
<feature type="domain" description="VOC" evidence="1">
    <location>
        <begin position="8"/>
        <end position="126"/>
    </location>
</feature>
<dbReference type="Proteomes" id="UP000269289">
    <property type="component" value="Unassembled WGS sequence"/>
</dbReference>
<name>A0A3M2IYI7_9CELL</name>
<comment type="caution">
    <text evidence="2">The sequence shown here is derived from an EMBL/GenBank/DDBJ whole genome shotgun (WGS) entry which is preliminary data.</text>
</comment>
<evidence type="ECO:0000313" key="3">
    <source>
        <dbReference type="Proteomes" id="UP000269289"/>
    </source>
</evidence>
<dbReference type="InterPro" id="IPR041581">
    <property type="entry name" value="Glyoxalase_6"/>
</dbReference>
<dbReference type="Pfam" id="PF18029">
    <property type="entry name" value="Glyoxalase_6"/>
    <property type="match status" value="1"/>
</dbReference>
<dbReference type="EMBL" id="RFFI01000125">
    <property type="protein sequence ID" value="RMI04871.1"/>
    <property type="molecule type" value="Genomic_DNA"/>
</dbReference>
<protein>
    <submittedName>
        <fullName evidence="2">VOC family protein</fullName>
    </submittedName>
</protein>
<dbReference type="InterPro" id="IPR029068">
    <property type="entry name" value="Glyas_Bleomycin-R_OHBP_Dase"/>
</dbReference>
<sequence length="126" mass="13616">MRGRAEDGWWGVVIDAPDALALAAFYAQVLGWQVVGDDPEHAVVAAPSGVAYLAVRHDPDYAPPTWPPRPGEQRMMLHLDVEVLDLDVAVRAAVALGARLAPEQPQVGMRVLVDPAGHPFCLYRDG</sequence>
<keyword evidence="3" id="KW-1185">Reference proteome</keyword>
<accession>A0A3M2IYI7</accession>
<dbReference type="SUPFAM" id="SSF54593">
    <property type="entry name" value="Glyoxalase/Bleomycin resistance protein/Dihydroxybiphenyl dioxygenase"/>
    <property type="match status" value="1"/>
</dbReference>
<gene>
    <name evidence="2" type="ORF">EBM89_17395</name>
</gene>
<reference evidence="2 3" key="1">
    <citation type="submission" date="2018-10" db="EMBL/GenBank/DDBJ databases">
        <title>Isolation, diversity and antifungal activity of actinobacteria from wheat.</title>
        <authorList>
            <person name="Han C."/>
        </authorList>
    </citation>
    <scope>NUCLEOTIDE SEQUENCE [LARGE SCALE GENOMIC DNA]</scope>
    <source>
        <strain evidence="2 3">NEAU-YY56</strain>
    </source>
</reference>
<dbReference type="InterPro" id="IPR037523">
    <property type="entry name" value="VOC_core"/>
</dbReference>
<dbReference type="PANTHER" id="PTHR35908:SF1">
    <property type="entry name" value="CONSERVED PROTEIN"/>
    <property type="match status" value="1"/>
</dbReference>
<dbReference type="Gene3D" id="3.10.180.10">
    <property type="entry name" value="2,3-Dihydroxybiphenyl 1,2-Dioxygenase, domain 1"/>
    <property type="match status" value="1"/>
</dbReference>
<organism evidence="2 3">
    <name type="scientific">Cellulomonas triticagri</name>
    <dbReference type="NCBI Taxonomy" id="2483352"/>
    <lineage>
        <taxon>Bacteria</taxon>
        <taxon>Bacillati</taxon>
        <taxon>Actinomycetota</taxon>
        <taxon>Actinomycetes</taxon>
        <taxon>Micrococcales</taxon>
        <taxon>Cellulomonadaceae</taxon>
        <taxon>Cellulomonas</taxon>
    </lineage>
</organism>